<evidence type="ECO:0000256" key="2">
    <source>
        <dbReference type="ARBA" id="ARBA00022692"/>
    </source>
</evidence>
<dbReference type="AlphaFoldDB" id="V5WH51"/>
<dbReference type="PANTHER" id="PTHR39344:SF1">
    <property type="entry name" value="UPF0182 PROTEIN SLL1060"/>
    <property type="match status" value="1"/>
</dbReference>
<proteinExistence type="inferred from homology"/>
<keyword evidence="3 5" id="KW-1133">Transmembrane helix</keyword>
<reference evidence="7 8" key="1">
    <citation type="journal article" date="2015" name="Stand. Genomic Sci.">
        <title>Complete genome sequence and description of Salinispira pacifica gen. nov., sp. nov., a novel spirochaete isolated form a hypersaline microbial mat.</title>
        <authorList>
            <person name="Ben Hania W."/>
            <person name="Joseph M."/>
            <person name="Schumann P."/>
            <person name="Bunk B."/>
            <person name="Fiebig A."/>
            <person name="Sproer C."/>
            <person name="Klenk H.P."/>
            <person name="Fardeau M.L."/>
            <person name="Spring S."/>
        </authorList>
    </citation>
    <scope>NUCLEOTIDE SEQUENCE [LARGE SCALE GENOMIC DNA]</scope>
    <source>
        <strain evidence="7 8">L21-RPul-D2</strain>
    </source>
</reference>
<feature type="transmembrane region" description="Helical" evidence="5">
    <location>
        <begin position="155"/>
        <end position="175"/>
    </location>
</feature>
<dbReference type="KEGG" id="slr:L21SP2_1487"/>
<dbReference type="Proteomes" id="UP000018680">
    <property type="component" value="Chromosome"/>
</dbReference>
<keyword evidence="4 5" id="KW-0472">Membrane</keyword>
<keyword evidence="2 5" id="KW-0812">Transmembrane</keyword>
<evidence type="ECO:0000256" key="4">
    <source>
        <dbReference type="ARBA" id="ARBA00023136"/>
    </source>
</evidence>
<dbReference type="PANTHER" id="PTHR39344">
    <property type="entry name" value="UPF0182 PROTEIN SLL1060"/>
    <property type="match status" value="1"/>
</dbReference>
<feature type="transmembrane region" description="Helical" evidence="5">
    <location>
        <begin position="260"/>
        <end position="281"/>
    </location>
</feature>
<dbReference type="GO" id="GO:0005576">
    <property type="term" value="C:extracellular region"/>
    <property type="evidence" value="ECO:0007669"/>
    <property type="project" value="TreeGrafter"/>
</dbReference>
<comment type="similarity">
    <text evidence="5">Belongs to the UPF0182 family.</text>
</comment>
<feature type="region of interest" description="Disordered" evidence="6">
    <location>
        <begin position="898"/>
        <end position="946"/>
    </location>
</feature>
<feature type="transmembrane region" description="Helical" evidence="5">
    <location>
        <begin position="68"/>
        <end position="90"/>
    </location>
</feature>
<sequence length="972" mass="109447">MYVLLFALTAAAGGFFILQAVRKKKAGPAVIGVGILLALLVFTWFMDFWGEKLWFDSLGYTDRFWTEFAARVVTGAAFFLMGGLASLLFAHSVNGMRKSYRLLFAGSAALISGFIGAGQWENALRFLRGGSGGISDPILGIDAGFYLFTLPFLRGVYALLITLAVFFVLLGSMSANPRGLSLLRNSLFASNTPNRDRTESPDKENDPDKIESRDGSYTAIIAASVFLLLVLSYNLILTRFELLFDTQGVVSGPGWTSVNIRMPMLLAAAGLGVVAAGLLSIPGLRRQLSRKGAAILSRFSSRKLPGAFWAPASVFTALFALWGIILGLIPWLVQSLLVAPNEITYEQPYIEHNIAFTRKAFSLDTVQEREFSVDGDFTPQAVETNRGIIDNTRLWDWRALSSVYEQFQEIRLYYEFGDIDVDRYTIDGENRTVMVAAREMVTENLPEQSRNFVNRRFKYTHGYGIAMNTVNEFTSSGLPHLLIRDIPPVSESEELRVDRPEIYYGEKSDSYVIVNSSEEEFDYPEGDSNRYVSYEGQGGVEISGLFRKFMYGYKFGGTKLLFSSYPDAESRIMFHRNIRNRVQEVAPFLEFDRDPYIVLADGKLKWMLDAYTTSASYPYSEHFNSRVFESSFAESGADTLAGRGSRGVNYVRNSVKAVIDPYSGEVNMYIFDESDPVVKVWQRIYPELFQSRDEMPETLEKHIRYPSDFLLMQGEVYAKYHMTDPEVFYNQEDLWVRATEKYYSDVMPVEPYYFMWERPGSDRPEFINMLPYTPKNKQVLIGWIAGVSDPENYGDFIAYKFPKEQRVLGPQQVETKIDQDSFLSGQLSLWDQRGSNVIRGNVLVLPLDGTLLYVEPIYLQSETAAYPELRMVVLMHKDTLSYAETLEEALQGLFDNGQPAAAEASQSSSQDASQTGAQTAEDASGRPSSELIREAQQAFDSYTTATGEGRYEDAARALQQLQNLLQQLGSRE</sequence>
<dbReference type="OrthoDB" id="9763654at2"/>
<feature type="transmembrane region" description="Helical" evidence="5">
    <location>
        <begin position="102"/>
        <end position="120"/>
    </location>
</feature>
<dbReference type="STRING" id="1307761.L21SP2_1487"/>
<keyword evidence="8" id="KW-1185">Reference proteome</keyword>
<name>V5WH51_9SPIO</name>
<accession>V5WH51</accession>
<dbReference type="eggNOG" id="COG1615">
    <property type="taxonomic scope" value="Bacteria"/>
</dbReference>
<feature type="region of interest" description="Disordered" evidence="6">
    <location>
        <begin position="192"/>
        <end position="211"/>
    </location>
</feature>
<feature type="transmembrane region" description="Helical" evidence="5">
    <location>
        <begin position="6"/>
        <end position="22"/>
    </location>
</feature>
<dbReference type="GO" id="GO:0005886">
    <property type="term" value="C:plasma membrane"/>
    <property type="evidence" value="ECO:0007669"/>
    <property type="project" value="UniProtKB-SubCell"/>
</dbReference>
<dbReference type="HAMAP" id="MF_01600">
    <property type="entry name" value="UPF0182"/>
    <property type="match status" value="1"/>
</dbReference>
<feature type="transmembrane region" description="Helical" evidence="5">
    <location>
        <begin position="217"/>
        <end position="240"/>
    </location>
</feature>
<evidence type="ECO:0000256" key="1">
    <source>
        <dbReference type="ARBA" id="ARBA00022475"/>
    </source>
</evidence>
<keyword evidence="1 5" id="KW-1003">Cell membrane</keyword>
<evidence type="ECO:0000313" key="7">
    <source>
        <dbReference type="EMBL" id="AHC14884.1"/>
    </source>
</evidence>
<feature type="transmembrane region" description="Helical" evidence="5">
    <location>
        <begin position="29"/>
        <end position="48"/>
    </location>
</feature>
<gene>
    <name evidence="7" type="ORF">L21SP2_1487</name>
</gene>
<evidence type="ECO:0000313" key="8">
    <source>
        <dbReference type="Proteomes" id="UP000018680"/>
    </source>
</evidence>
<feature type="transmembrane region" description="Helical" evidence="5">
    <location>
        <begin position="308"/>
        <end position="333"/>
    </location>
</feature>
<dbReference type="PATRIC" id="fig|1307761.3.peg.1482"/>
<feature type="compositionally biased region" description="Basic and acidic residues" evidence="6">
    <location>
        <begin position="194"/>
        <end position="211"/>
    </location>
</feature>
<feature type="compositionally biased region" description="Low complexity" evidence="6">
    <location>
        <begin position="898"/>
        <end position="920"/>
    </location>
</feature>
<dbReference type="Pfam" id="PF03699">
    <property type="entry name" value="UPF0182"/>
    <property type="match status" value="1"/>
</dbReference>
<evidence type="ECO:0000256" key="3">
    <source>
        <dbReference type="ARBA" id="ARBA00022989"/>
    </source>
</evidence>
<dbReference type="RefSeq" id="WP_024267804.1">
    <property type="nucleotide sequence ID" value="NC_023035.1"/>
</dbReference>
<comment type="subcellular location">
    <subcellularLocation>
        <location evidence="5">Cell membrane</location>
        <topology evidence="5">Multi-pass membrane protein</topology>
    </subcellularLocation>
</comment>
<dbReference type="HOGENOM" id="CLU_007733_0_0_12"/>
<dbReference type="InterPro" id="IPR005372">
    <property type="entry name" value="UPF0182"/>
</dbReference>
<evidence type="ECO:0000256" key="5">
    <source>
        <dbReference type="HAMAP-Rule" id="MF_01600"/>
    </source>
</evidence>
<protein>
    <recommendedName>
        <fullName evidence="5">UPF0182 protein L21SP2_1487</fullName>
    </recommendedName>
</protein>
<organism evidence="7 8">
    <name type="scientific">Salinispira pacifica</name>
    <dbReference type="NCBI Taxonomy" id="1307761"/>
    <lineage>
        <taxon>Bacteria</taxon>
        <taxon>Pseudomonadati</taxon>
        <taxon>Spirochaetota</taxon>
        <taxon>Spirochaetia</taxon>
        <taxon>Spirochaetales</taxon>
        <taxon>Spirochaetaceae</taxon>
        <taxon>Salinispira</taxon>
    </lineage>
</organism>
<dbReference type="EMBL" id="CP006939">
    <property type="protein sequence ID" value="AHC14884.1"/>
    <property type="molecule type" value="Genomic_DNA"/>
</dbReference>
<evidence type="ECO:0000256" key="6">
    <source>
        <dbReference type="SAM" id="MobiDB-lite"/>
    </source>
</evidence>